<accession>A0A7S3NJ09</accession>
<evidence type="ECO:0008006" key="4">
    <source>
        <dbReference type="Google" id="ProtNLM"/>
    </source>
</evidence>
<dbReference type="EMBL" id="HBIJ01002118">
    <property type="protein sequence ID" value="CAE0360738.1"/>
    <property type="molecule type" value="Transcribed_RNA"/>
</dbReference>
<reference evidence="3" key="1">
    <citation type="submission" date="2021-01" db="EMBL/GenBank/DDBJ databases">
        <authorList>
            <person name="Corre E."/>
            <person name="Pelletier E."/>
            <person name="Niang G."/>
            <person name="Scheremetjew M."/>
            <person name="Finn R."/>
            <person name="Kale V."/>
            <person name="Holt S."/>
            <person name="Cochrane G."/>
            <person name="Meng A."/>
            <person name="Brown T."/>
            <person name="Cohen L."/>
        </authorList>
    </citation>
    <scope>NUCLEOTIDE SEQUENCE</scope>
    <source>
        <strain evidence="3">CCMP1510</strain>
    </source>
</reference>
<keyword evidence="1" id="KW-0472">Membrane</keyword>
<dbReference type="Pfam" id="PF12046">
    <property type="entry name" value="CCB1"/>
    <property type="match status" value="1"/>
</dbReference>
<feature type="transmembrane region" description="Helical" evidence="1">
    <location>
        <begin position="169"/>
        <end position="187"/>
    </location>
</feature>
<keyword evidence="2" id="KW-0732">Signal</keyword>
<dbReference type="PANTHER" id="PTHR35302">
    <property type="match status" value="1"/>
</dbReference>
<dbReference type="PANTHER" id="PTHR35302:SF1">
    <property type="entry name" value="PROTEIN COFACTOR ASSEMBLY OF COMPLEX C SUBUNIT B CCB1, CHLOROPLASTIC"/>
    <property type="match status" value="1"/>
</dbReference>
<keyword evidence="1" id="KW-0812">Transmembrane</keyword>
<evidence type="ECO:0000313" key="3">
    <source>
        <dbReference type="EMBL" id="CAE0360738.1"/>
    </source>
</evidence>
<name>A0A7S3NJ09_9STRA</name>
<dbReference type="InterPro" id="IPR021919">
    <property type="entry name" value="CCB1"/>
</dbReference>
<keyword evidence="1" id="KW-1133">Transmembrane helix</keyword>
<feature type="transmembrane region" description="Helical" evidence="1">
    <location>
        <begin position="65"/>
        <end position="85"/>
    </location>
</feature>
<feature type="signal peptide" evidence="2">
    <location>
        <begin position="1"/>
        <end position="15"/>
    </location>
</feature>
<protein>
    <recommendedName>
        <fullName evidence="4">Calcium uniporter protein</fullName>
    </recommendedName>
</protein>
<proteinExistence type="predicted"/>
<evidence type="ECO:0000256" key="1">
    <source>
        <dbReference type="SAM" id="Phobius"/>
    </source>
</evidence>
<evidence type="ECO:0000256" key="2">
    <source>
        <dbReference type="SAM" id="SignalP"/>
    </source>
</evidence>
<dbReference type="AlphaFoldDB" id="A0A7S3NJ09"/>
<sequence length="245" mass="27383">MKAFAIACIICGATALVVPTTRRTIRKGNRVARVEQKRDTITLAMTPDGQLPSVTTAYEFAGSYASLYATLGLYIISFPGLYSLIKRSVKVQLVQKTFIFEEGDMKSIATEVMGYMKANNYDVEEAGETITFKGLTESSKSQAFFLSFCTFIGLASLALVLQVQFPAIGSYWFLMTLISPYAGIYYWQNAQNDNEFKVKLEERDDQAKALLVRGGKEDVERMARVMDLREEGMVRVKGIFEDALT</sequence>
<feature type="chain" id="PRO_5030918836" description="Calcium uniporter protein" evidence="2">
    <location>
        <begin position="16"/>
        <end position="245"/>
    </location>
</feature>
<gene>
    <name evidence="3" type="ORF">ALAG00032_LOCUS1468</name>
</gene>
<feature type="transmembrane region" description="Helical" evidence="1">
    <location>
        <begin position="143"/>
        <end position="163"/>
    </location>
</feature>
<organism evidence="3">
    <name type="scientific">Aureoumbra lagunensis</name>
    <dbReference type="NCBI Taxonomy" id="44058"/>
    <lineage>
        <taxon>Eukaryota</taxon>
        <taxon>Sar</taxon>
        <taxon>Stramenopiles</taxon>
        <taxon>Ochrophyta</taxon>
        <taxon>Pelagophyceae</taxon>
        <taxon>Pelagomonadales</taxon>
        <taxon>Aureoumbra</taxon>
    </lineage>
</organism>